<dbReference type="RefSeq" id="WP_237966841.1">
    <property type="nucleotide sequence ID" value="NZ_JAKNHQ010000010.1"/>
</dbReference>
<evidence type="ECO:0000313" key="1">
    <source>
        <dbReference type="EMBL" id="MCG4611017.1"/>
    </source>
</evidence>
<dbReference type="EMBL" id="JAKNHQ010000010">
    <property type="protein sequence ID" value="MCG4611017.1"/>
    <property type="molecule type" value="Genomic_DNA"/>
</dbReference>
<proteinExistence type="predicted"/>
<keyword evidence="2" id="KW-1185">Reference proteome</keyword>
<sequence length="86" mass="9743">MPDAPCRKAYVAVNLDVDEEGNLYPRAIRWRDGRVFVIERLKYKCRAASAKVGGGGIRYTIIVCGKESFLFHEGNKWFVEAKEGYG</sequence>
<dbReference type="Proteomes" id="UP001298681">
    <property type="component" value="Unassembled WGS sequence"/>
</dbReference>
<evidence type="ECO:0000313" key="2">
    <source>
        <dbReference type="Proteomes" id="UP001298681"/>
    </source>
</evidence>
<name>A0ABS9MLA5_9FIRM</name>
<protein>
    <submittedName>
        <fullName evidence="1">Uncharacterized protein</fullName>
    </submittedName>
</protein>
<comment type="caution">
    <text evidence="1">The sequence shown here is derived from an EMBL/GenBank/DDBJ whole genome shotgun (WGS) entry which is preliminary data.</text>
</comment>
<gene>
    <name evidence="1" type="ORF">L0P57_08735</name>
</gene>
<organism evidence="1 2">
    <name type="scientific">Anaeromassilibacillus senegalensis</name>
    <dbReference type="NCBI Taxonomy" id="1673717"/>
    <lineage>
        <taxon>Bacteria</taxon>
        <taxon>Bacillati</taxon>
        <taxon>Bacillota</taxon>
        <taxon>Clostridia</taxon>
        <taxon>Eubacteriales</taxon>
        <taxon>Acutalibacteraceae</taxon>
        <taxon>Anaeromassilibacillus</taxon>
    </lineage>
</organism>
<reference evidence="1 2" key="1">
    <citation type="submission" date="2022-01" db="EMBL/GenBank/DDBJ databases">
        <title>Collection of gut derived symbiotic bacterial strains cultured from healthy donors.</title>
        <authorList>
            <person name="Lin H."/>
            <person name="Kohout C."/>
            <person name="Waligurski E."/>
            <person name="Pamer E.G."/>
        </authorList>
    </citation>
    <scope>NUCLEOTIDE SEQUENCE [LARGE SCALE GENOMIC DNA]</scope>
    <source>
        <strain evidence="1 2">DFI.7.58</strain>
    </source>
</reference>
<accession>A0ABS9MLA5</accession>